<evidence type="ECO:0000256" key="10">
    <source>
        <dbReference type="ARBA" id="ARBA00031323"/>
    </source>
</evidence>
<keyword evidence="5" id="KW-0963">Cytoplasm</keyword>
<evidence type="ECO:0000256" key="9">
    <source>
        <dbReference type="ARBA" id="ARBA00030757"/>
    </source>
</evidence>
<name>A0A1U6HBJ4_9SPHN</name>
<keyword evidence="7 12" id="KW-0808">Transferase</keyword>
<dbReference type="RefSeq" id="WP_079729934.1">
    <property type="nucleotide sequence ID" value="NZ_FVZE01000002.1"/>
</dbReference>
<comment type="subcellular location">
    <subcellularLocation>
        <location evidence="1">Cytoplasm</location>
    </subcellularLocation>
</comment>
<evidence type="ECO:0000313" key="13">
    <source>
        <dbReference type="Proteomes" id="UP000190989"/>
    </source>
</evidence>
<evidence type="ECO:0000256" key="1">
    <source>
        <dbReference type="ARBA" id="ARBA00004496"/>
    </source>
</evidence>
<gene>
    <name evidence="12" type="ORF">SAMN06295987_10268</name>
</gene>
<keyword evidence="13" id="KW-1185">Reference proteome</keyword>
<dbReference type="EMBL" id="FVZE01000002">
    <property type="protein sequence ID" value="SLJ93147.1"/>
    <property type="molecule type" value="Genomic_DNA"/>
</dbReference>
<dbReference type="EC" id="2.1.1.77" evidence="3"/>
<evidence type="ECO:0000256" key="7">
    <source>
        <dbReference type="ARBA" id="ARBA00022679"/>
    </source>
</evidence>
<keyword evidence="6 12" id="KW-0489">Methyltransferase</keyword>
<dbReference type="Proteomes" id="UP000190989">
    <property type="component" value="Unassembled WGS sequence"/>
</dbReference>
<evidence type="ECO:0000256" key="8">
    <source>
        <dbReference type="ARBA" id="ARBA00022691"/>
    </source>
</evidence>
<reference evidence="13" key="1">
    <citation type="submission" date="2017-02" db="EMBL/GenBank/DDBJ databases">
        <authorList>
            <person name="Varghese N."/>
            <person name="Submissions S."/>
        </authorList>
    </citation>
    <scope>NUCLEOTIDE SEQUENCE [LARGE SCALE GENOMIC DNA]</scope>
    <source>
        <strain evidence="13">SM117</strain>
    </source>
</reference>
<evidence type="ECO:0000256" key="6">
    <source>
        <dbReference type="ARBA" id="ARBA00022603"/>
    </source>
</evidence>
<dbReference type="SUPFAM" id="SSF53335">
    <property type="entry name" value="S-adenosyl-L-methionine-dependent methyltransferases"/>
    <property type="match status" value="1"/>
</dbReference>
<dbReference type="GO" id="GO:0005737">
    <property type="term" value="C:cytoplasm"/>
    <property type="evidence" value="ECO:0007669"/>
    <property type="project" value="UniProtKB-SubCell"/>
</dbReference>
<proteinExistence type="inferred from homology"/>
<dbReference type="AlphaFoldDB" id="A0A1U6HBJ4"/>
<dbReference type="InterPro" id="IPR000682">
    <property type="entry name" value="PCMT"/>
</dbReference>
<evidence type="ECO:0000256" key="11">
    <source>
        <dbReference type="ARBA" id="ARBA00031350"/>
    </source>
</evidence>
<dbReference type="Gene3D" id="3.40.50.150">
    <property type="entry name" value="Vaccinia Virus protein VP39"/>
    <property type="match status" value="1"/>
</dbReference>
<dbReference type="InterPro" id="IPR029063">
    <property type="entry name" value="SAM-dependent_MTases_sf"/>
</dbReference>
<dbReference type="GO" id="GO:0004719">
    <property type="term" value="F:protein-L-isoaspartate (D-aspartate) O-methyltransferase activity"/>
    <property type="evidence" value="ECO:0007669"/>
    <property type="project" value="UniProtKB-EC"/>
</dbReference>
<evidence type="ECO:0000313" key="12">
    <source>
        <dbReference type="EMBL" id="SLJ93147.1"/>
    </source>
</evidence>
<dbReference type="Pfam" id="PF01135">
    <property type="entry name" value="PCMT"/>
    <property type="match status" value="1"/>
</dbReference>
<dbReference type="GO" id="GO:0032259">
    <property type="term" value="P:methylation"/>
    <property type="evidence" value="ECO:0007669"/>
    <property type="project" value="UniProtKB-KW"/>
</dbReference>
<organism evidence="12 13">
    <name type="scientific">Novosphingobium mathurense</name>
    <dbReference type="NCBI Taxonomy" id="428990"/>
    <lineage>
        <taxon>Bacteria</taxon>
        <taxon>Pseudomonadati</taxon>
        <taxon>Pseudomonadota</taxon>
        <taxon>Alphaproteobacteria</taxon>
        <taxon>Sphingomonadales</taxon>
        <taxon>Sphingomonadaceae</taxon>
        <taxon>Novosphingobium</taxon>
    </lineage>
</organism>
<dbReference type="PANTHER" id="PTHR11579">
    <property type="entry name" value="PROTEIN-L-ISOASPARTATE O-METHYLTRANSFERASE"/>
    <property type="match status" value="1"/>
</dbReference>
<evidence type="ECO:0000256" key="2">
    <source>
        <dbReference type="ARBA" id="ARBA00005369"/>
    </source>
</evidence>
<evidence type="ECO:0000256" key="5">
    <source>
        <dbReference type="ARBA" id="ARBA00022490"/>
    </source>
</evidence>
<evidence type="ECO:0000256" key="4">
    <source>
        <dbReference type="ARBA" id="ARBA00013346"/>
    </source>
</evidence>
<sequence length="204" mass="20969">MTLTEDRSAPSAQNSVSAARRAMITSQLRTSGVNEPWVLAAMAGVAREDFVPEAMRDAAYIDRAIPLGNGRSLAAPLVQAKMLAEAEPTAQDKALLVGDGAGYLAALLRPLVGTLDAVDPAEAGAMAGEGGYTLVVIDGAIEELPANVAAQLGEDGRIVTGLMTRGVSRLASGRKAAGVVSLLPLAEIGIPALPELAAPKRWSF</sequence>
<evidence type="ECO:0000256" key="3">
    <source>
        <dbReference type="ARBA" id="ARBA00011890"/>
    </source>
</evidence>
<dbReference type="PANTHER" id="PTHR11579:SF0">
    <property type="entry name" value="PROTEIN-L-ISOASPARTATE(D-ASPARTATE) O-METHYLTRANSFERASE"/>
    <property type="match status" value="1"/>
</dbReference>
<accession>A0A1U6HBJ4</accession>
<protein>
    <recommendedName>
        <fullName evidence="4">Protein-L-isoaspartate O-methyltransferase</fullName>
        <ecNumber evidence="3">2.1.1.77</ecNumber>
    </recommendedName>
    <alternativeName>
        <fullName evidence="11">L-isoaspartyl protein carboxyl methyltransferase</fullName>
    </alternativeName>
    <alternativeName>
        <fullName evidence="9">Protein L-isoaspartyl methyltransferase</fullName>
    </alternativeName>
    <alternativeName>
        <fullName evidence="10">Protein-beta-aspartate methyltransferase</fullName>
    </alternativeName>
</protein>
<keyword evidence="8" id="KW-0949">S-adenosyl-L-methionine</keyword>
<comment type="similarity">
    <text evidence="2">Belongs to the methyltransferase superfamily. L-isoaspartyl/D-aspartyl protein methyltransferase family.</text>
</comment>
<dbReference type="STRING" id="428990.SAMN06295987_10268"/>